<dbReference type="AlphaFoldDB" id="A0A4D7CB51"/>
<dbReference type="Gene3D" id="3.30.70.2740">
    <property type="match status" value="1"/>
</dbReference>
<dbReference type="InterPro" id="IPR016166">
    <property type="entry name" value="FAD-bd_PCMH"/>
</dbReference>
<evidence type="ECO:0000256" key="2">
    <source>
        <dbReference type="ARBA" id="ARBA00022827"/>
    </source>
</evidence>
<dbReference type="Gene3D" id="3.30.43.10">
    <property type="entry name" value="Uridine Diphospho-n-acetylenolpyruvylglucosamine Reductase, domain 2"/>
    <property type="match status" value="1"/>
</dbReference>
<dbReference type="PANTHER" id="PTHR43716:SF2">
    <property type="entry name" value="BLL6224 PROTEIN"/>
    <property type="match status" value="1"/>
</dbReference>
<gene>
    <name evidence="4" type="ORF">E6W36_03290</name>
</gene>
<dbReference type="Pfam" id="PF01565">
    <property type="entry name" value="FAD_binding_4"/>
    <property type="match status" value="1"/>
</dbReference>
<dbReference type="InterPro" id="IPR016169">
    <property type="entry name" value="FAD-bd_PCMH_sub2"/>
</dbReference>
<dbReference type="RefSeq" id="WP_222873758.1">
    <property type="nucleotide sequence ID" value="NZ_CP039704.1"/>
</dbReference>
<dbReference type="PROSITE" id="PS51387">
    <property type="entry name" value="FAD_PCMH"/>
    <property type="match status" value="1"/>
</dbReference>
<accession>A0A4D7CB51</accession>
<dbReference type="SUPFAM" id="SSF55103">
    <property type="entry name" value="FAD-linked oxidases, C-terminal domain"/>
    <property type="match status" value="1"/>
</dbReference>
<keyword evidence="5" id="KW-1185">Reference proteome</keyword>
<dbReference type="GO" id="GO:0003824">
    <property type="term" value="F:catalytic activity"/>
    <property type="evidence" value="ECO:0007669"/>
    <property type="project" value="InterPro"/>
</dbReference>
<sequence>MLRPATVEAASAIVRVANEYRVPLVPQAGNTGLVLGGAPDASGGEVVVSVERMNRIRSVDADDFSLVAEAGCILTEVQDAAAAVDRLFPLSLGAEGSARIGGLISTNAGGVQVLRYGTMRALVLGLEAVLPDGQVLNTLTALRKDNTGYDIKQLLIGAEGTLGLVTAATLKLFARPRTVVAALLALPTLDGAMTMLNRLRQASGEQLSAFEVMPGEAFDLVRTYVPGVRDPRPAAAPWYALAEATSAADDPALAQRIEAALGEALEAGILADAALAASESQRLDFWRVRESIPEAEKKEGPAIKHDVSVAPARMAAYIQKATTAVEQGFPGARVLAFGHLGDGNAHFNVRAPKG</sequence>
<dbReference type="GO" id="GO:0071949">
    <property type="term" value="F:FAD binding"/>
    <property type="evidence" value="ECO:0007669"/>
    <property type="project" value="InterPro"/>
</dbReference>
<keyword evidence="1" id="KW-0285">Flavoprotein</keyword>
<evidence type="ECO:0000256" key="1">
    <source>
        <dbReference type="ARBA" id="ARBA00022630"/>
    </source>
</evidence>
<dbReference type="InterPro" id="IPR036318">
    <property type="entry name" value="FAD-bd_PCMH-like_sf"/>
</dbReference>
<keyword evidence="2" id="KW-0274">FAD</keyword>
<dbReference type="Gene3D" id="3.30.465.10">
    <property type="match status" value="1"/>
</dbReference>
<evidence type="ECO:0000313" key="4">
    <source>
        <dbReference type="EMBL" id="QCI78966.1"/>
    </source>
</evidence>
<dbReference type="Proteomes" id="UP000298714">
    <property type="component" value="Chromosome"/>
</dbReference>
<dbReference type="InterPro" id="IPR004113">
    <property type="entry name" value="FAD-bd_oxidored_4_C"/>
</dbReference>
<dbReference type="InterPro" id="IPR051264">
    <property type="entry name" value="FAD-oxidored/transferase_4"/>
</dbReference>
<dbReference type="InterPro" id="IPR016167">
    <property type="entry name" value="FAD-bd_PCMH_sub1"/>
</dbReference>
<dbReference type="Pfam" id="PF02913">
    <property type="entry name" value="FAD-oxidase_C"/>
    <property type="match status" value="1"/>
</dbReference>
<dbReference type="GO" id="GO:0022904">
    <property type="term" value="P:respiratory electron transport chain"/>
    <property type="evidence" value="ECO:0007669"/>
    <property type="project" value="TreeGrafter"/>
</dbReference>
<dbReference type="KEGG" id="hgn:E6W36_03290"/>
<evidence type="ECO:0000259" key="3">
    <source>
        <dbReference type="PROSITE" id="PS51387"/>
    </source>
</evidence>
<protein>
    <submittedName>
        <fullName evidence="4">FAD-binding oxidoreductase</fullName>
    </submittedName>
</protein>
<organism evidence="4 5">
    <name type="scientific">Hankyongella ginsenosidimutans</name>
    <dbReference type="NCBI Taxonomy" id="1763828"/>
    <lineage>
        <taxon>Bacteria</taxon>
        <taxon>Pseudomonadati</taxon>
        <taxon>Pseudomonadota</taxon>
        <taxon>Alphaproteobacteria</taxon>
        <taxon>Sphingomonadales</taxon>
        <taxon>Sphingomonadaceae</taxon>
        <taxon>Hankyongella</taxon>
    </lineage>
</organism>
<dbReference type="InterPro" id="IPR016164">
    <property type="entry name" value="FAD-linked_Oxase-like_C"/>
</dbReference>
<dbReference type="EMBL" id="CP039704">
    <property type="protein sequence ID" value="QCI78966.1"/>
    <property type="molecule type" value="Genomic_DNA"/>
</dbReference>
<evidence type="ECO:0000313" key="5">
    <source>
        <dbReference type="Proteomes" id="UP000298714"/>
    </source>
</evidence>
<dbReference type="PANTHER" id="PTHR43716">
    <property type="entry name" value="D-2-HYDROXYGLUTARATE DEHYDROGENASE, MITOCHONDRIAL"/>
    <property type="match status" value="1"/>
</dbReference>
<dbReference type="InterPro" id="IPR006094">
    <property type="entry name" value="Oxid_FAD_bind_N"/>
</dbReference>
<name>A0A4D7CB51_9SPHN</name>
<dbReference type="SUPFAM" id="SSF56176">
    <property type="entry name" value="FAD-binding/transporter-associated domain-like"/>
    <property type="match status" value="1"/>
</dbReference>
<reference evidence="5" key="1">
    <citation type="submission" date="2019-04" db="EMBL/GenBank/DDBJ databases">
        <title>Complete genome sequence of Sphingomonas sp. W1-2-3.</title>
        <authorList>
            <person name="Im W.T."/>
        </authorList>
    </citation>
    <scope>NUCLEOTIDE SEQUENCE [LARGE SCALE GENOMIC DNA]</scope>
    <source>
        <strain evidence="5">W1-2-3</strain>
    </source>
</reference>
<feature type="domain" description="FAD-binding PCMH-type" evidence="3">
    <location>
        <begin position="1"/>
        <end position="175"/>
    </location>
</feature>
<dbReference type="Gene3D" id="3.30.70.2190">
    <property type="match status" value="1"/>
</dbReference>
<proteinExistence type="predicted"/>